<reference evidence="2" key="1">
    <citation type="journal article" date="2020" name="Nature">
        <title>Giant virus diversity and host interactions through global metagenomics.</title>
        <authorList>
            <person name="Schulz F."/>
            <person name="Roux S."/>
            <person name="Paez-Espino D."/>
            <person name="Jungbluth S."/>
            <person name="Walsh D.A."/>
            <person name="Denef V.J."/>
            <person name="McMahon K.D."/>
            <person name="Konstantinidis K.T."/>
            <person name="Eloe-Fadrosh E.A."/>
            <person name="Kyrpides N.C."/>
            <person name="Woyke T."/>
        </authorList>
    </citation>
    <scope>NUCLEOTIDE SEQUENCE</scope>
    <source>
        <strain evidence="2">GVMAG-S-1103017-68</strain>
    </source>
</reference>
<organism evidence="2">
    <name type="scientific">viral metagenome</name>
    <dbReference type="NCBI Taxonomy" id="1070528"/>
    <lineage>
        <taxon>unclassified sequences</taxon>
        <taxon>metagenomes</taxon>
        <taxon>organismal metagenomes</taxon>
    </lineage>
</organism>
<keyword evidence="1" id="KW-0812">Transmembrane</keyword>
<evidence type="ECO:0000313" key="2">
    <source>
        <dbReference type="EMBL" id="QHU15276.1"/>
    </source>
</evidence>
<proteinExistence type="predicted"/>
<keyword evidence="1" id="KW-1133">Transmembrane helix</keyword>
<feature type="transmembrane region" description="Helical" evidence="1">
    <location>
        <begin position="74"/>
        <end position="93"/>
    </location>
</feature>
<dbReference type="AlphaFoldDB" id="A0A6C0KDS3"/>
<feature type="transmembrane region" description="Helical" evidence="1">
    <location>
        <begin position="105"/>
        <end position="126"/>
    </location>
</feature>
<name>A0A6C0KDS3_9ZZZZ</name>
<sequence length="127" mass="14753">MAAAFFPTILLIWTETFATDRGMLSSLLFTVFFYTFLMSPVERGKFQHFFSVAGFALSLLVHFYGLLGSRVDLRVIYTLACVALLLVITNTYVHLFMTELPHNYMWVTESIAMTMMVSFMPIFYYYM</sequence>
<feature type="transmembrane region" description="Helical" evidence="1">
    <location>
        <begin position="46"/>
        <end position="67"/>
    </location>
</feature>
<accession>A0A6C0KDS3</accession>
<keyword evidence="1" id="KW-0472">Membrane</keyword>
<evidence type="ECO:0000256" key="1">
    <source>
        <dbReference type="SAM" id="Phobius"/>
    </source>
</evidence>
<protein>
    <submittedName>
        <fullName evidence="2">Uncharacterized protein</fullName>
    </submittedName>
</protein>
<dbReference type="EMBL" id="MN740854">
    <property type="protein sequence ID" value="QHU15276.1"/>
    <property type="molecule type" value="Genomic_DNA"/>
</dbReference>